<dbReference type="AlphaFoldDB" id="A0A452GU31"/>
<organism evidence="4 5">
    <name type="scientific">Gopherus agassizii</name>
    <name type="common">Agassiz's desert tortoise</name>
    <dbReference type="NCBI Taxonomy" id="38772"/>
    <lineage>
        <taxon>Eukaryota</taxon>
        <taxon>Metazoa</taxon>
        <taxon>Chordata</taxon>
        <taxon>Craniata</taxon>
        <taxon>Vertebrata</taxon>
        <taxon>Euteleostomi</taxon>
        <taxon>Archelosauria</taxon>
        <taxon>Testudinata</taxon>
        <taxon>Testudines</taxon>
        <taxon>Cryptodira</taxon>
        <taxon>Durocryptodira</taxon>
        <taxon>Testudinoidea</taxon>
        <taxon>Testudinidae</taxon>
        <taxon>Gopherus</taxon>
    </lineage>
</organism>
<dbReference type="Pfam" id="PF05694">
    <property type="entry name" value="SBP56"/>
    <property type="match status" value="1"/>
</dbReference>
<dbReference type="GO" id="GO:0015031">
    <property type="term" value="P:protein transport"/>
    <property type="evidence" value="ECO:0007669"/>
    <property type="project" value="UniProtKB-UniRule"/>
</dbReference>
<dbReference type="Ensembl" id="ENSGAGT00000006338.1">
    <property type="protein sequence ID" value="ENSGAGP00000005445.1"/>
    <property type="gene ID" value="ENSGAGG00000004418.1"/>
</dbReference>
<dbReference type="Proteomes" id="UP000291020">
    <property type="component" value="Unassembled WGS sequence"/>
</dbReference>
<keyword evidence="3" id="KW-0539">Nucleus</keyword>
<evidence type="ECO:0000256" key="2">
    <source>
        <dbReference type="ARBA" id="ARBA00023266"/>
    </source>
</evidence>
<comment type="catalytic activity">
    <reaction evidence="3">
        <text>methanethiol + O2 + H2O = hydrogen sulfide + formaldehyde + H2O2 + H(+)</text>
        <dbReference type="Rhea" id="RHEA:11812"/>
        <dbReference type="ChEBI" id="CHEBI:15377"/>
        <dbReference type="ChEBI" id="CHEBI:15378"/>
        <dbReference type="ChEBI" id="CHEBI:15379"/>
        <dbReference type="ChEBI" id="CHEBI:16007"/>
        <dbReference type="ChEBI" id="CHEBI:16240"/>
        <dbReference type="ChEBI" id="CHEBI:16842"/>
        <dbReference type="ChEBI" id="CHEBI:29919"/>
        <dbReference type="EC" id="1.8.3.4"/>
    </reaction>
</comment>
<dbReference type="PANTHER" id="PTHR23300:SF0">
    <property type="entry name" value="METHANETHIOL OXIDASE"/>
    <property type="match status" value="1"/>
</dbReference>
<evidence type="ECO:0000313" key="5">
    <source>
        <dbReference type="Proteomes" id="UP000291020"/>
    </source>
</evidence>
<dbReference type="EC" id="1.8.3.4" evidence="3"/>
<sequence>GHLNLFMPCVGWTPSHRCTESDLPNITHDGGRGPGIELRSPGSWSPVIHRLPMPNLRDELHHSGWNTCSSSFGDVTKKRNRLLLPSLISSRIYVVDVGTDMRAPRIHKVCLRRLQEMSHLGDGN</sequence>
<keyword evidence="3" id="KW-0963">Cytoplasm</keyword>
<name>A0A452GU31_9SAUR</name>
<keyword evidence="3" id="KW-0653">Protein transport</keyword>
<accession>A0A452GU31</accession>
<protein>
    <recommendedName>
        <fullName evidence="3">Methanethiol oxidase</fullName>
        <shortName evidence="3">MTO</shortName>
        <ecNumber evidence="3">1.8.3.4</ecNumber>
    </recommendedName>
    <alternativeName>
        <fullName evidence="3">Selenium-binding protein 1</fullName>
    </alternativeName>
</protein>
<dbReference type="PANTHER" id="PTHR23300">
    <property type="entry name" value="METHANETHIOL OXIDASE"/>
    <property type="match status" value="1"/>
</dbReference>
<dbReference type="GO" id="GO:0016020">
    <property type="term" value="C:membrane"/>
    <property type="evidence" value="ECO:0007669"/>
    <property type="project" value="UniProtKB-SubCell"/>
</dbReference>
<comment type="similarity">
    <text evidence="1 3">Belongs to the selenium-binding protein family.</text>
</comment>
<keyword evidence="2 3" id="KW-0711">Selenium</keyword>
<dbReference type="STRING" id="38772.ENSGAGP00000005445"/>
<dbReference type="GO" id="GO:0005829">
    <property type="term" value="C:cytosol"/>
    <property type="evidence" value="ECO:0007669"/>
    <property type="project" value="UniProtKB-SubCell"/>
</dbReference>
<evidence type="ECO:0000256" key="1">
    <source>
        <dbReference type="ARBA" id="ARBA00005606"/>
    </source>
</evidence>
<keyword evidence="5" id="KW-1185">Reference proteome</keyword>
<keyword evidence="3" id="KW-0007">Acetylation</keyword>
<dbReference type="GO" id="GO:0008430">
    <property type="term" value="F:selenium binding"/>
    <property type="evidence" value="ECO:0007669"/>
    <property type="project" value="UniProtKB-UniRule"/>
</dbReference>
<evidence type="ECO:0000313" key="4">
    <source>
        <dbReference type="Ensembl" id="ENSGAGP00000005445.1"/>
    </source>
</evidence>
<proteinExistence type="inferred from homology"/>
<comment type="subcellular location">
    <subcellularLocation>
        <location evidence="3">Nucleus</location>
    </subcellularLocation>
    <subcellularLocation>
        <location evidence="3">Cytoplasm</location>
        <location evidence="3">Cytosol</location>
    </subcellularLocation>
    <subcellularLocation>
        <location evidence="3">Membrane</location>
        <topology evidence="3">Peripheral membrane protein</topology>
    </subcellularLocation>
    <text evidence="3">May associate with Golgi membrane. May associate with the membrane of autophagosomes.</text>
</comment>
<dbReference type="InterPro" id="IPR008826">
    <property type="entry name" value="Se-bd"/>
</dbReference>
<keyword evidence="3" id="KW-0560">Oxidoreductase</keyword>
<reference evidence="5" key="1">
    <citation type="journal article" date="2017" name="PLoS ONE">
        <title>The Agassiz's desert tortoise genome provides a resource for the conservation of a threatened species.</title>
        <authorList>
            <person name="Tollis M."/>
            <person name="DeNardo D.F."/>
            <person name="Cornelius J.A."/>
            <person name="Dolby G.A."/>
            <person name="Edwards T."/>
            <person name="Henen B.T."/>
            <person name="Karl A.E."/>
            <person name="Murphy R.W."/>
            <person name="Kusumi K."/>
        </authorList>
    </citation>
    <scope>NUCLEOTIDE SEQUENCE [LARGE SCALE GENOMIC DNA]</scope>
</reference>
<dbReference type="GO" id="GO:0018549">
    <property type="term" value="F:methanethiol oxidase activity"/>
    <property type="evidence" value="ECO:0007669"/>
    <property type="project" value="UniProtKB-UniRule"/>
</dbReference>
<reference evidence="4" key="2">
    <citation type="submission" date="2025-08" db="UniProtKB">
        <authorList>
            <consortium name="Ensembl"/>
        </authorList>
    </citation>
    <scope>IDENTIFICATION</scope>
</reference>
<keyword evidence="3" id="KW-0472">Membrane</keyword>
<reference evidence="4" key="3">
    <citation type="submission" date="2025-09" db="UniProtKB">
        <authorList>
            <consortium name="Ensembl"/>
        </authorList>
    </citation>
    <scope>IDENTIFICATION</scope>
</reference>
<dbReference type="GO" id="GO:0005634">
    <property type="term" value="C:nucleus"/>
    <property type="evidence" value="ECO:0007669"/>
    <property type="project" value="UniProtKB-SubCell"/>
</dbReference>
<keyword evidence="3" id="KW-0813">Transport</keyword>
<comment type="function">
    <text evidence="3">Catalyzes the oxidation of methanethiol, an organosulfur compound known to be produced in substantial amounts by gut bacteria. Selenium-binding protein which may be involved in the sensing of reactive xenobiotics in the cytoplasm. May be involved in intra-Golgi protein transport.</text>
</comment>
<evidence type="ECO:0000256" key="3">
    <source>
        <dbReference type="RuleBase" id="RU369071"/>
    </source>
</evidence>
<comment type="pathway">
    <text evidence="3">Organosulfur degradation.</text>
</comment>